<feature type="signal peptide" evidence="1">
    <location>
        <begin position="1"/>
        <end position="19"/>
    </location>
</feature>
<comment type="caution">
    <text evidence="2">The sequence shown here is derived from an EMBL/GenBank/DDBJ whole genome shotgun (WGS) entry which is preliminary data.</text>
</comment>
<organism evidence="2 3">
    <name type="scientific">Triparma laevis f. inornata</name>
    <dbReference type="NCBI Taxonomy" id="1714386"/>
    <lineage>
        <taxon>Eukaryota</taxon>
        <taxon>Sar</taxon>
        <taxon>Stramenopiles</taxon>
        <taxon>Ochrophyta</taxon>
        <taxon>Bolidophyceae</taxon>
        <taxon>Parmales</taxon>
        <taxon>Triparmaceae</taxon>
        <taxon>Triparma</taxon>
    </lineage>
</organism>
<gene>
    <name evidence="2" type="ORF">TL16_g01669</name>
</gene>
<protein>
    <submittedName>
        <fullName evidence="2">Uncharacterized protein</fullName>
    </submittedName>
</protein>
<keyword evidence="1" id="KW-0732">Signal</keyword>
<evidence type="ECO:0000313" key="2">
    <source>
        <dbReference type="EMBL" id="GMH54424.1"/>
    </source>
</evidence>
<feature type="chain" id="PRO_5040868197" evidence="1">
    <location>
        <begin position="20"/>
        <end position="288"/>
    </location>
</feature>
<accession>A0A9W7DSA7</accession>
<proteinExistence type="predicted"/>
<evidence type="ECO:0000256" key="1">
    <source>
        <dbReference type="SAM" id="SignalP"/>
    </source>
</evidence>
<name>A0A9W7DSA7_9STRA</name>
<dbReference type="EMBL" id="BLQM01000038">
    <property type="protein sequence ID" value="GMH54424.1"/>
    <property type="molecule type" value="Genomic_DNA"/>
</dbReference>
<evidence type="ECO:0000313" key="3">
    <source>
        <dbReference type="Proteomes" id="UP001162640"/>
    </source>
</evidence>
<sequence length="288" mass="32792">MYHHLLFLALILLVPRSLSWTLSSSKPSPFSPLPSRSTRLHASAFLTGACPTLGYTFDETPNSFTLTLDSTHETSSSITLLKLLPQSIKFDSSTGLVSNPDEVIDFKPPPGFTDTQKRNYYILLNANGGVKLETPKQTLTGVFRSKIDWETLFWSYESPSVSLEFEKIDLFSEWERKNLGSGFKDWVEEGGNEEGEDELENMVNELEGDVLYEESEYWRTPFLLHEINVIKDPGMEEGTINVEEYVDELMGGKEIDMDKVEKDMFNTGISQEMEDEGKREGWLEEVEE</sequence>
<dbReference type="Proteomes" id="UP001162640">
    <property type="component" value="Unassembled WGS sequence"/>
</dbReference>
<reference evidence="3" key="1">
    <citation type="journal article" date="2023" name="Commun. Biol.">
        <title>Genome analysis of Parmales, the sister group of diatoms, reveals the evolutionary specialization of diatoms from phago-mixotrophs to photoautotrophs.</title>
        <authorList>
            <person name="Ban H."/>
            <person name="Sato S."/>
            <person name="Yoshikawa S."/>
            <person name="Yamada K."/>
            <person name="Nakamura Y."/>
            <person name="Ichinomiya M."/>
            <person name="Sato N."/>
            <person name="Blanc-Mathieu R."/>
            <person name="Endo H."/>
            <person name="Kuwata A."/>
            <person name="Ogata H."/>
        </authorList>
    </citation>
    <scope>NUCLEOTIDE SEQUENCE [LARGE SCALE GENOMIC DNA]</scope>
</reference>
<dbReference type="AlphaFoldDB" id="A0A9W7DSA7"/>